<dbReference type="Proteomes" id="UP001527052">
    <property type="component" value="Unassembled WGS sequence"/>
</dbReference>
<dbReference type="RefSeq" id="WP_166672255.1">
    <property type="nucleotide sequence ID" value="NZ_CP189807.1"/>
</dbReference>
<gene>
    <name evidence="2" type="ORF">M5W82_09510</name>
</gene>
<protein>
    <submittedName>
        <fullName evidence="2">Uncharacterized protein</fullName>
    </submittedName>
</protein>
<evidence type="ECO:0000313" key="3">
    <source>
        <dbReference type="Proteomes" id="UP001527052"/>
    </source>
</evidence>
<accession>A0ABT4ENI2</accession>
<evidence type="ECO:0000313" key="2">
    <source>
        <dbReference type="EMBL" id="MCY9547190.1"/>
    </source>
</evidence>
<keyword evidence="3" id="KW-1185">Reference proteome</keyword>
<comment type="caution">
    <text evidence="2">The sequence shown here is derived from an EMBL/GenBank/DDBJ whole genome shotgun (WGS) entry which is preliminary data.</text>
</comment>
<sequence>MKELDDLKLTILPLIILLILILLWKLTESVGAGMVVIIFWIGWRRLVKKLL</sequence>
<evidence type="ECO:0000256" key="1">
    <source>
        <dbReference type="SAM" id="Phobius"/>
    </source>
</evidence>
<dbReference type="EMBL" id="JAMDLZ010000016">
    <property type="protein sequence ID" value="MCY9547190.1"/>
    <property type="molecule type" value="Genomic_DNA"/>
</dbReference>
<organism evidence="2 3">
    <name type="scientific">Lysinibacillus xylanilyticus</name>
    <dbReference type="NCBI Taxonomy" id="582475"/>
    <lineage>
        <taxon>Bacteria</taxon>
        <taxon>Bacillati</taxon>
        <taxon>Bacillota</taxon>
        <taxon>Bacilli</taxon>
        <taxon>Bacillales</taxon>
        <taxon>Bacillaceae</taxon>
        <taxon>Lysinibacillus</taxon>
    </lineage>
</organism>
<feature type="transmembrane region" description="Helical" evidence="1">
    <location>
        <begin position="7"/>
        <end position="24"/>
    </location>
</feature>
<keyword evidence="1" id="KW-0472">Membrane</keyword>
<proteinExistence type="predicted"/>
<keyword evidence="1" id="KW-0812">Transmembrane</keyword>
<name>A0ABT4ENI2_9BACI</name>
<reference evidence="2 3" key="1">
    <citation type="submission" date="2022-05" db="EMBL/GenBank/DDBJ databases">
        <title>Genome Sequencing of Bee-Associated Microbes.</title>
        <authorList>
            <person name="Dunlap C."/>
        </authorList>
    </citation>
    <scope>NUCLEOTIDE SEQUENCE [LARGE SCALE GENOMIC DNA]</scope>
    <source>
        <strain evidence="2 3">NRRL BD-083</strain>
    </source>
</reference>
<keyword evidence="1" id="KW-1133">Transmembrane helix</keyword>